<protein>
    <recommendedName>
        <fullName evidence="3">DUF6535 domain-containing protein</fullName>
    </recommendedName>
</protein>
<feature type="transmembrane region" description="Helical" evidence="2">
    <location>
        <begin position="93"/>
        <end position="115"/>
    </location>
</feature>
<evidence type="ECO:0000259" key="3">
    <source>
        <dbReference type="Pfam" id="PF20153"/>
    </source>
</evidence>
<feature type="transmembrane region" description="Helical" evidence="2">
    <location>
        <begin position="183"/>
        <end position="207"/>
    </location>
</feature>
<evidence type="ECO:0000256" key="1">
    <source>
        <dbReference type="SAM" id="MobiDB-lite"/>
    </source>
</evidence>
<dbReference type="OrthoDB" id="3219854at2759"/>
<feature type="region of interest" description="Disordered" evidence="1">
    <location>
        <begin position="337"/>
        <end position="356"/>
    </location>
</feature>
<feature type="transmembrane region" description="Helical" evidence="2">
    <location>
        <begin position="21"/>
        <end position="42"/>
    </location>
</feature>
<evidence type="ECO:0000313" key="5">
    <source>
        <dbReference type="Proteomes" id="UP000054007"/>
    </source>
</evidence>
<dbReference type="Proteomes" id="UP000054007">
    <property type="component" value="Unassembled WGS sequence"/>
</dbReference>
<evidence type="ECO:0000256" key="2">
    <source>
        <dbReference type="SAM" id="Phobius"/>
    </source>
</evidence>
<feature type="transmembrane region" description="Helical" evidence="2">
    <location>
        <begin position="148"/>
        <end position="177"/>
    </location>
</feature>
<dbReference type="EMBL" id="KN880742">
    <property type="protein sequence ID" value="KIY62855.1"/>
    <property type="molecule type" value="Genomic_DNA"/>
</dbReference>
<name>A0A0D7AY07_9AGAR</name>
<feature type="transmembrane region" description="Helical" evidence="2">
    <location>
        <begin position="219"/>
        <end position="236"/>
    </location>
</feature>
<dbReference type="AlphaFoldDB" id="A0A0D7AY07"/>
<gene>
    <name evidence="4" type="ORF">CYLTODRAFT_162470</name>
</gene>
<keyword evidence="2" id="KW-0812">Transmembrane</keyword>
<feature type="compositionally biased region" description="Basic residues" evidence="1">
    <location>
        <begin position="337"/>
        <end position="346"/>
    </location>
</feature>
<sequence length="379" mass="41015">MAHVQRRGSGLRHGDSREAADSLDILLVFAGLFSAVLTTFVAQTSQSLSTDNAAVTVSLLGELVALQRAALTGASLSDIASANLSPAIERTSIWVNALWFTSLALSLSSALLAVLSKQWLRQYVSFIAGSARERALIRQFRYDGMEKWAVRTIVGLLPMILHLALGLFLAGLVVFLAPLQRGIAISVGTISGALFIAYSASIIIAVVHVQSPYRTTFSDILSTSFCWIFATVYPIFQPRLGLPKASVESTARAAEKNLAVCLEEHAGATQACRALLWLHNTTGSVSAKTLIKNSLGAFPSGFQCGSQLSIHRNGRRFLLLLGLRHGRLLKPSLSLTRPRKRRRVRGRREGPENDLGVELGSLSARSYAAAAACYQRRSR</sequence>
<accession>A0A0D7AY07</accession>
<proteinExistence type="predicted"/>
<keyword evidence="5" id="KW-1185">Reference proteome</keyword>
<evidence type="ECO:0000313" key="4">
    <source>
        <dbReference type="EMBL" id="KIY62855.1"/>
    </source>
</evidence>
<organism evidence="4 5">
    <name type="scientific">Cylindrobasidium torrendii FP15055 ss-10</name>
    <dbReference type="NCBI Taxonomy" id="1314674"/>
    <lineage>
        <taxon>Eukaryota</taxon>
        <taxon>Fungi</taxon>
        <taxon>Dikarya</taxon>
        <taxon>Basidiomycota</taxon>
        <taxon>Agaricomycotina</taxon>
        <taxon>Agaricomycetes</taxon>
        <taxon>Agaricomycetidae</taxon>
        <taxon>Agaricales</taxon>
        <taxon>Marasmiineae</taxon>
        <taxon>Physalacriaceae</taxon>
        <taxon>Cylindrobasidium</taxon>
    </lineage>
</organism>
<keyword evidence="2" id="KW-0472">Membrane</keyword>
<keyword evidence="2" id="KW-1133">Transmembrane helix</keyword>
<feature type="domain" description="DUF6535" evidence="3">
    <location>
        <begin position="19"/>
        <end position="177"/>
    </location>
</feature>
<dbReference type="Pfam" id="PF20153">
    <property type="entry name" value="DUF6535"/>
    <property type="match status" value="1"/>
</dbReference>
<reference evidence="4 5" key="1">
    <citation type="journal article" date="2015" name="Fungal Genet. Biol.">
        <title>Evolution of novel wood decay mechanisms in Agaricales revealed by the genome sequences of Fistulina hepatica and Cylindrobasidium torrendii.</title>
        <authorList>
            <person name="Floudas D."/>
            <person name="Held B.W."/>
            <person name="Riley R."/>
            <person name="Nagy L.G."/>
            <person name="Koehler G."/>
            <person name="Ransdell A.S."/>
            <person name="Younus H."/>
            <person name="Chow J."/>
            <person name="Chiniquy J."/>
            <person name="Lipzen A."/>
            <person name="Tritt A."/>
            <person name="Sun H."/>
            <person name="Haridas S."/>
            <person name="LaButti K."/>
            <person name="Ohm R.A."/>
            <person name="Kues U."/>
            <person name="Blanchette R.A."/>
            <person name="Grigoriev I.V."/>
            <person name="Minto R.E."/>
            <person name="Hibbett D.S."/>
        </authorList>
    </citation>
    <scope>NUCLEOTIDE SEQUENCE [LARGE SCALE GENOMIC DNA]</scope>
    <source>
        <strain evidence="4 5">FP15055 ss-10</strain>
    </source>
</reference>
<dbReference type="InterPro" id="IPR045338">
    <property type="entry name" value="DUF6535"/>
</dbReference>